<dbReference type="Gene3D" id="2.40.70.10">
    <property type="entry name" value="Acid Proteases"/>
    <property type="match status" value="1"/>
</dbReference>
<dbReference type="Gramene" id="C.cajan_42590.t">
    <property type="protein sequence ID" value="C.cajan_42590.t.cds1"/>
    <property type="gene ID" value="C.cajan_42590"/>
</dbReference>
<evidence type="ECO:0000313" key="1">
    <source>
        <dbReference type="EMBL" id="KYP32846.1"/>
    </source>
</evidence>
<protein>
    <submittedName>
        <fullName evidence="2">Uncharacterized protein</fullName>
    </submittedName>
</protein>
<gene>
    <name evidence="1" type="ORF">KK1_046364</name>
    <name evidence="2" type="ORF">KK1_046368</name>
</gene>
<reference evidence="2 3" key="1">
    <citation type="journal article" date="2012" name="Nat. Biotechnol.">
        <title>Draft genome sequence of pigeonpea (Cajanus cajan), an orphan legume crop of resource-poor farmers.</title>
        <authorList>
            <person name="Varshney R.K."/>
            <person name="Chen W."/>
            <person name="Li Y."/>
            <person name="Bharti A.K."/>
            <person name="Saxena R.K."/>
            <person name="Schlueter J.A."/>
            <person name="Donoghue M.T."/>
            <person name="Azam S."/>
            <person name="Fan G."/>
            <person name="Whaley A.M."/>
            <person name="Farmer A.D."/>
            <person name="Sheridan J."/>
            <person name="Iwata A."/>
            <person name="Tuteja R."/>
            <person name="Penmetsa R.V."/>
            <person name="Wu W."/>
            <person name="Upadhyaya H.D."/>
            <person name="Yang S.P."/>
            <person name="Shah T."/>
            <person name="Saxena K.B."/>
            <person name="Michael T."/>
            <person name="McCombie W.R."/>
            <person name="Yang B."/>
            <person name="Zhang G."/>
            <person name="Yang H."/>
            <person name="Wang J."/>
            <person name="Spillane C."/>
            <person name="Cook D.R."/>
            <person name="May G.D."/>
            <person name="Xu X."/>
            <person name="Jackson S.A."/>
        </authorList>
    </citation>
    <scope>NUCLEOTIDE SEQUENCE [LARGE SCALE GENOMIC DNA]</scope>
    <source>
        <strain evidence="3">cv. Asha</strain>
    </source>
</reference>
<organism evidence="2 3">
    <name type="scientific">Cajanus cajan</name>
    <name type="common">Pigeon pea</name>
    <name type="synonym">Cajanus indicus</name>
    <dbReference type="NCBI Taxonomy" id="3821"/>
    <lineage>
        <taxon>Eukaryota</taxon>
        <taxon>Viridiplantae</taxon>
        <taxon>Streptophyta</taxon>
        <taxon>Embryophyta</taxon>
        <taxon>Tracheophyta</taxon>
        <taxon>Spermatophyta</taxon>
        <taxon>Magnoliopsida</taxon>
        <taxon>eudicotyledons</taxon>
        <taxon>Gunneridae</taxon>
        <taxon>Pentapetalae</taxon>
        <taxon>rosids</taxon>
        <taxon>fabids</taxon>
        <taxon>Fabales</taxon>
        <taxon>Fabaceae</taxon>
        <taxon>Papilionoideae</taxon>
        <taxon>50 kb inversion clade</taxon>
        <taxon>NPAAA clade</taxon>
        <taxon>indigoferoid/millettioid clade</taxon>
        <taxon>Phaseoleae</taxon>
        <taxon>Cajanus</taxon>
    </lineage>
</organism>
<evidence type="ECO:0000313" key="2">
    <source>
        <dbReference type="EMBL" id="KYP32850.1"/>
    </source>
</evidence>
<dbReference type="InterPro" id="IPR021109">
    <property type="entry name" value="Peptidase_aspartic_dom_sf"/>
</dbReference>
<dbReference type="Proteomes" id="UP000075243">
    <property type="component" value="Unassembled WGS sequence"/>
</dbReference>
<accession>A0A151QRB8</accession>
<proteinExistence type="predicted"/>
<dbReference type="Gramene" id="C.cajan_42594.t">
    <property type="protein sequence ID" value="C.cajan_42594.t.cds1"/>
    <property type="gene ID" value="C.cajan_42594"/>
</dbReference>
<dbReference type="PANTHER" id="PTHR33240">
    <property type="entry name" value="OS08G0508500 PROTEIN"/>
    <property type="match status" value="1"/>
</dbReference>
<evidence type="ECO:0000313" key="3">
    <source>
        <dbReference type="Proteomes" id="UP000075243"/>
    </source>
</evidence>
<name>A0A151QRB8_CAJCA</name>
<keyword evidence="3" id="KW-1185">Reference proteome</keyword>
<dbReference type="PANTHER" id="PTHR33240:SF15">
    <property type="entry name" value="GAG-PRO-LIKE PROTEIN"/>
    <property type="match status" value="1"/>
</dbReference>
<sequence>MGEITLPIQVGPTTFDIKFLVMDITPAYNCLFGRPWIHQAKVVPSMLHQKVKFVVNDKLIVVQVEEDMIINKPSTIPYVDAIEEALELLSKHWRSPIGDHPC</sequence>
<dbReference type="EMBL" id="KQ485090">
    <property type="protein sequence ID" value="KYP32846.1"/>
    <property type="molecule type" value="Genomic_DNA"/>
</dbReference>
<dbReference type="STRING" id="3821.A0A151QRB8"/>
<dbReference type="EMBL" id="KQ485090">
    <property type="protein sequence ID" value="KYP32850.1"/>
    <property type="molecule type" value="Genomic_DNA"/>
</dbReference>
<dbReference type="AlphaFoldDB" id="A0A151QRB8"/>